<dbReference type="InterPro" id="IPR020837">
    <property type="entry name" value="Fibrinogen_CS"/>
</dbReference>
<dbReference type="Pfam" id="PF00147">
    <property type="entry name" value="Fibrinogen_C"/>
    <property type="match status" value="1"/>
</dbReference>
<dbReference type="Proteomes" id="UP000075880">
    <property type="component" value="Unassembled WGS sequence"/>
</dbReference>
<dbReference type="InterPro" id="IPR050373">
    <property type="entry name" value="Fibrinogen_C-term_domain"/>
</dbReference>
<evidence type="ECO:0000313" key="4">
    <source>
        <dbReference type="EnsemblMetazoa" id="ENSAATROPP012340"/>
    </source>
</evidence>
<feature type="compositionally biased region" description="Low complexity" evidence="2">
    <location>
        <begin position="535"/>
        <end position="544"/>
    </location>
</feature>
<dbReference type="CDD" id="cd00087">
    <property type="entry name" value="FReD"/>
    <property type="match status" value="1"/>
</dbReference>
<dbReference type="AlphaFoldDB" id="A0AAG5DN05"/>
<feature type="domain" description="Fibrinogen C-terminal" evidence="3">
    <location>
        <begin position="214"/>
        <end position="397"/>
    </location>
</feature>
<dbReference type="PROSITE" id="PS00514">
    <property type="entry name" value="FIBRINOGEN_C_1"/>
    <property type="match status" value="1"/>
</dbReference>
<sequence length="640" mass="73793">MQQFEEKIMQKLQVQHMAVIEKQADSIKTLVYIINNVLVRQFEIPNQQTNVESDIKHHKSHANQENPFDDEFHKLRNSTTKEVIEKHAALTTNVEQLADYNQNLRNITDDLLVGQRELQKQLISVKDDLQSHRSQVEQEKTHVNEFRKLQNSINAQYEEVIEKLAVHAKNGQQIAESVKNLRNITDNVDRLVTSLSGVENQLTNVENELFEQGNRMYNFSSSCATLNINVTGTYYIRPAGVVAPFSVLCDFENNYNLGGGWTVFQRRIDGAVNFFQNWTMYKDGFGDVNGEHWLGLEKLHLMTRSGRHEMLVMLEDHEGASAYELYDSFQIGSEAEKYKLTVGGYSGTAGDTLKYHHGMKFSTFDQDNDKSGTNCAQSIDGAWWFNSCFYSHLNGKYRKKGEHLNTQYHGVNCSNLDRQLPTMSDDQVERKRQRWRKAYADRRAAETADQRAERLVAERARRIQDNEATERRLERRRQAYADRRAVETADQRAMHLAAERARRARKRQQTTEATGQPEQGPAAVPSRVQEPLVIPRPASASVAARPRETADQRAMRVAEEEVRRTQDAKAKERRLERRRQTYANRRTAETEDQRSVRLAAERARRARKRQQTTKATGQLKPEKQPEQGPAAVPSRVHNLW</sequence>
<dbReference type="SMART" id="SM00186">
    <property type="entry name" value="FBG"/>
    <property type="match status" value="1"/>
</dbReference>
<feature type="compositionally biased region" description="Basic and acidic residues" evidence="2">
    <location>
        <begin position="586"/>
        <end position="603"/>
    </location>
</feature>
<protein>
    <recommendedName>
        <fullName evidence="3">Fibrinogen C-terminal domain-containing protein</fullName>
    </recommendedName>
</protein>
<dbReference type="GO" id="GO:0005615">
    <property type="term" value="C:extracellular space"/>
    <property type="evidence" value="ECO:0007669"/>
    <property type="project" value="TreeGrafter"/>
</dbReference>
<dbReference type="PROSITE" id="PS51406">
    <property type="entry name" value="FIBRINOGEN_C_2"/>
    <property type="match status" value="1"/>
</dbReference>
<proteinExistence type="predicted"/>
<name>A0AAG5DN05_ANOAO</name>
<feature type="compositionally biased region" description="Basic and acidic residues" evidence="2">
    <location>
        <begin position="545"/>
        <end position="579"/>
    </location>
</feature>
<dbReference type="Gene3D" id="3.90.215.10">
    <property type="entry name" value="Gamma Fibrinogen, chain A, domain 1"/>
    <property type="match status" value="1"/>
</dbReference>
<feature type="region of interest" description="Disordered" evidence="2">
    <location>
        <begin position="497"/>
        <end position="640"/>
    </location>
</feature>
<keyword evidence="1" id="KW-1015">Disulfide bond</keyword>
<evidence type="ECO:0000313" key="5">
    <source>
        <dbReference type="Proteomes" id="UP000075880"/>
    </source>
</evidence>
<accession>A0AAG5DN05</accession>
<reference evidence="4" key="1">
    <citation type="submission" date="2024-04" db="UniProtKB">
        <authorList>
            <consortium name="EnsemblMetazoa"/>
        </authorList>
    </citation>
    <scope>IDENTIFICATION</scope>
    <source>
        <strain evidence="4">EBRO</strain>
    </source>
</reference>
<dbReference type="PANTHER" id="PTHR19143">
    <property type="entry name" value="FIBRINOGEN/TENASCIN/ANGIOPOEITIN"/>
    <property type="match status" value="1"/>
</dbReference>
<evidence type="ECO:0000256" key="2">
    <source>
        <dbReference type="SAM" id="MobiDB-lite"/>
    </source>
</evidence>
<dbReference type="EnsemblMetazoa" id="ENSAATROPT013557">
    <property type="protein sequence ID" value="ENSAATROPP012340"/>
    <property type="gene ID" value="ENSAATROPG011009"/>
</dbReference>
<dbReference type="SUPFAM" id="SSF56496">
    <property type="entry name" value="Fibrinogen C-terminal domain-like"/>
    <property type="match status" value="1"/>
</dbReference>
<dbReference type="InterPro" id="IPR014716">
    <property type="entry name" value="Fibrinogen_a/b/g_C_1"/>
</dbReference>
<dbReference type="InterPro" id="IPR002181">
    <property type="entry name" value="Fibrinogen_a/b/g_C_dom"/>
</dbReference>
<evidence type="ECO:0000256" key="1">
    <source>
        <dbReference type="ARBA" id="ARBA00023157"/>
    </source>
</evidence>
<keyword evidence="5" id="KW-1185">Reference proteome</keyword>
<organism evidence="4 5">
    <name type="scientific">Anopheles atroparvus</name>
    <name type="common">European mosquito</name>
    <dbReference type="NCBI Taxonomy" id="41427"/>
    <lineage>
        <taxon>Eukaryota</taxon>
        <taxon>Metazoa</taxon>
        <taxon>Ecdysozoa</taxon>
        <taxon>Arthropoda</taxon>
        <taxon>Hexapoda</taxon>
        <taxon>Insecta</taxon>
        <taxon>Pterygota</taxon>
        <taxon>Neoptera</taxon>
        <taxon>Endopterygota</taxon>
        <taxon>Diptera</taxon>
        <taxon>Nematocera</taxon>
        <taxon>Culicoidea</taxon>
        <taxon>Culicidae</taxon>
        <taxon>Anophelinae</taxon>
        <taxon>Anopheles</taxon>
    </lineage>
</organism>
<dbReference type="InterPro" id="IPR036056">
    <property type="entry name" value="Fibrinogen-like_C"/>
</dbReference>
<evidence type="ECO:0000259" key="3">
    <source>
        <dbReference type="PROSITE" id="PS51406"/>
    </source>
</evidence>